<sequence length="87" mass="9675">MQMIELFRSNDPIELSWAQAVLADEGIDSHIFDYHASIIEGSIGALPRRLMVDGDAESRAKYVLDLARRELDEHNAKSDASDAVTSE</sequence>
<comment type="caution">
    <text evidence="2">The sequence shown here is derived from an EMBL/GenBank/DDBJ whole genome shotgun (WGS) entry which is preliminary data.</text>
</comment>
<organism evidence="2 3">
    <name type="scientific">Thalassospira profundimaris</name>
    <dbReference type="NCBI Taxonomy" id="502049"/>
    <lineage>
        <taxon>Bacteria</taxon>
        <taxon>Pseudomonadati</taxon>
        <taxon>Pseudomonadota</taxon>
        <taxon>Alphaproteobacteria</taxon>
        <taxon>Rhodospirillales</taxon>
        <taxon>Thalassospiraceae</taxon>
        <taxon>Thalassospira</taxon>
    </lineage>
</organism>
<dbReference type="InterPro" id="IPR011322">
    <property type="entry name" value="N-reg_PII-like_a/b"/>
</dbReference>
<evidence type="ECO:0000313" key="2">
    <source>
        <dbReference type="EMBL" id="RCK19805.1"/>
    </source>
</evidence>
<dbReference type="InterPro" id="IPR018551">
    <property type="entry name" value="DUF2007"/>
</dbReference>
<accession>A0A367V3N1</accession>
<protein>
    <recommendedName>
        <fullName evidence="1">DUF2007 domain-containing protein</fullName>
    </recommendedName>
</protein>
<evidence type="ECO:0000259" key="1">
    <source>
        <dbReference type="Pfam" id="PF09413"/>
    </source>
</evidence>
<reference evidence="2 3" key="1">
    <citation type="submission" date="2014-07" db="EMBL/GenBank/DDBJ databases">
        <title>Draft genome sequence of Thalassospira profundimaris R8-17.</title>
        <authorList>
            <person name="Lai Q."/>
            <person name="Shao Z."/>
        </authorList>
    </citation>
    <scope>NUCLEOTIDE SEQUENCE [LARGE SCALE GENOMIC DNA]</scope>
    <source>
        <strain evidence="2 3">R8-17</strain>
    </source>
</reference>
<dbReference type="Gene3D" id="3.30.70.790">
    <property type="entry name" value="UreE, C-terminal domain"/>
    <property type="match status" value="1"/>
</dbReference>
<dbReference type="AlphaFoldDB" id="A0A367V3N1"/>
<feature type="domain" description="DUF2007" evidence="1">
    <location>
        <begin position="3"/>
        <end position="65"/>
    </location>
</feature>
<name>A0A367V3N1_9PROT</name>
<gene>
    <name evidence="2" type="ORF">TH6_17455</name>
</gene>
<evidence type="ECO:0000313" key="3">
    <source>
        <dbReference type="Proteomes" id="UP000253061"/>
    </source>
</evidence>
<dbReference type="Proteomes" id="UP000253061">
    <property type="component" value="Unassembled WGS sequence"/>
</dbReference>
<dbReference type="EMBL" id="JPWB01000009">
    <property type="protein sequence ID" value="RCK19805.1"/>
    <property type="molecule type" value="Genomic_DNA"/>
</dbReference>
<proteinExistence type="predicted"/>
<dbReference type="SUPFAM" id="SSF54913">
    <property type="entry name" value="GlnB-like"/>
    <property type="match status" value="1"/>
</dbReference>
<dbReference type="Pfam" id="PF09413">
    <property type="entry name" value="DUF2007"/>
    <property type="match status" value="1"/>
</dbReference>